<feature type="region of interest" description="Disordered" evidence="1">
    <location>
        <begin position="119"/>
        <end position="150"/>
    </location>
</feature>
<accession>E9D710</accession>
<feature type="compositionally biased region" description="Polar residues" evidence="1">
    <location>
        <begin position="135"/>
        <end position="150"/>
    </location>
</feature>
<organism evidence="3">
    <name type="scientific">Coccidioides posadasii (strain RMSCC 757 / Silveira)</name>
    <name type="common">Valley fever fungus</name>
    <dbReference type="NCBI Taxonomy" id="443226"/>
    <lineage>
        <taxon>Eukaryota</taxon>
        <taxon>Fungi</taxon>
        <taxon>Dikarya</taxon>
        <taxon>Ascomycota</taxon>
        <taxon>Pezizomycotina</taxon>
        <taxon>Eurotiomycetes</taxon>
        <taxon>Eurotiomycetidae</taxon>
        <taxon>Onygenales</taxon>
        <taxon>Onygenaceae</taxon>
        <taxon>Coccidioides</taxon>
    </lineage>
</organism>
<sequence>MYKPSWTHIVCDLEFPIAYRYTHPPFKINTQATHMGYECTAIADHGSTEDISKANFLCVLIEIASIAQAKHGQVGEIMHSQFDSCNYMKNPPLSVSTAVSGRVPAPLLAAATVLSPYRARTRHPNPDVATRRSKQNGTWQGSPSGTTTAG</sequence>
<dbReference type="AlphaFoldDB" id="E9D710"/>
<reference evidence="3" key="2">
    <citation type="submission" date="2010-03" db="EMBL/GenBank/DDBJ databases">
        <title>The genome sequence of Coccidioides posadasii strain Silveira.</title>
        <authorList>
            <consortium name="The Broad Institute Genome Sequencing Center for Infectious Disease"/>
            <person name="Neafsey D."/>
            <person name="Orbach M."/>
            <person name="Henn M.R."/>
            <person name="Cole G.T."/>
            <person name="Galgiani J."/>
            <person name="Gardner M.J."/>
            <person name="Kirkland T.N."/>
            <person name="Taylor J.W."/>
            <person name="Young S.K."/>
            <person name="Zeng Q."/>
            <person name="Koehrsen M."/>
            <person name="Alvarado L."/>
            <person name="Berlin A."/>
            <person name="Borenstein D."/>
            <person name="Chapman S.B."/>
            <person name="Chen Z."/>
            <person name="Engels R."/>
            <person name="Freedman E."/>
            <person name="Gellesch M."/>
            <person name="Goldberg J."/>
            <person name="Griggs A."/>
            <person name="Gujja S."/>
            <person name="Heilman E."/>
            <person name="Heiman D."/>
            <person name="Howarth C."/>
            <person name="Jen D."/>
            <person name="Larson L."/>
            <person name="Mehta T."/>
            <person name="Neiman D."/>
            <person name="Park D."/>
            <person name="Pearson M."/>
            <person name="Richards J."/>
            <person name="Roberts A."/>
            <person name="Saif S."/>
            <person name="Shea T."/>
            <person name="Shenoy N."/>
            <person name="Sisk P."/>
            <person name="Stolte C."/>
            <person name="Sykes S."/>
            <person name="Walk T."/>
            <person name="White J."/>
            <person name="Yandava C."/>
            <person name="Haas B."/>
            <person name="Nusbaum C."/>
            <person name="Birren B."/>
        </authorList>
    </citation>
    <scope>NUCLEOTIDE SEQUENCE [LARGE SCALE GENOMIC DNA]</scope>
    <source>
        <strain evidence="3">RMSCC 757 / Silveira</strain>
    </source>
</reference>
<gene>
    <name evidence="2" type="ORF">CPSG_05669</name>
</gene>
<keyword evidence="3" id="KW-1185">Reference proteome</keyword>
<evidence type="ECO:0000313" key="3">
    <source>
        <dbReference type="Proteomes" id="UP000002497"/>
    </source>
</evidence>
<dbReference type="HOGENOM" id="CLU_1740370_0_0_1"/>
<dbReference type="VEuPathDB" id="FungiDB:CPSG_05669"/>
<dbReference type="EMBL" id="GL636493">
    <property type="protein sequence ID" value="EFW18032.1"/>
    <property type="molecule type" value="Genomic_DNA"/>
</dbReference>
<dbReference type="Proteomes" id="UP000002497">
    <property type="component" value="Unassembled WGS sequence"/>
</dbReference>
<evidence type="ECO:0000313" key="2">
    <source>
        <dbReference type="EMBL" id="EFW18032.1"/>
    </source>
</evidence>
<evidence type="ECO:0000256" key="1">
    <source>
        <dbReference type="SAM" id="MobiDB-lite"/>
    </source>
</evidence>
<proteinExistence type="predicted"/>
<reference evidence="3" key="1">
    <citation type="journal article" date="2010" name="Genome Res.">
        <title>Population genomic sequencing of Coccidioides fungi reveals recent hybridization and transposon control.</title>
        <authorList>
            <person name="Neafsey D.E."/>
            <person name="Barker B.M."/>
            <person name="Sharpton T.J."/>
            <person name="Stajich J.E."/>
            <person name="Park D.J."/>
            <person name="Whiston E."/>
            <person name="Hung C.-Y."/>
            <person name="McMahan C."/>
            <person name="White J."/>
            <person name="Sykes S."/>
            <person name="Heiman D."/>
            <person name="Young S."/>
            <person name="Zeng Q."/>
            <person name="Abouelleil A."/>
            <person name="Aftuck L."/>
            <person name="Bessette D."/>
            <person name="Brown A."/>
            <person name="FitzGerald M."/>
            <person name="Lui A."/>
            <person name="Macdonald J.P."/>
            <person name="Priest M."/>
            <person name="Orbach M.J."/>
            <person name="Galgiani J.N."/>
            <person name="Kirkland T.N."/>
            <person name="Cole G.T."/>
            <person name="Birren B.W."/>
            <person name="Henn M.R."/>
            <person name="Taylor J.W."/>
            <person name="Rounsley S.D."/>
        </authorList>
    </citation>
    <scope>NUCLEOTIDE SEQUENCE [LARGE SCALE GENOMIC DNA]</scope>
    <source>
        <strain evidence="3">RMSCC 757 / Silveira</strain>
    </source>
</reference>
<name>E9D710_COCPS</name>
<protein>
    <submittedName>
        <fullName evidence="2">Predicted protein</fullName>
    </submittedName>
</protein>